<reference evidence="2 3" key="1">
    <citation type="submission" date="2021-10" db="EMBL/GenBank/DDBJ databases">
        <title>Anaerobic single-cell dispensing facilitates the cultivation of human gut bacteria.</title>
        <authorList>
            <person name="Afrizal A."/>
        </authorList>
    </citation>
    <scope>NUCLEOTIDE SEQUENCE [LARGE SCALE GENOMIC DNA]</scope>
    <source>
        <strain evidence="2 3">CLA-AA-H217</strain>
    </source>
</reference>
<evidence type="ECO:0000313" key="3">
    <source>
        <dbReference type="Proteomes" id="UP001198612"/>
    </source>
</evidence>
<feature type="transmembrane region" description="Helical" evidence="1">
    <location>
        <begin position="49"/>
        <end position="75"/>
    </location>
</feature>
<sequence length="106" mass="12271">MNLSLKHKLMLQSLSPLAFLTIVRNFKFTPVSELAENQSYWGEFVRLNNVLIVVFLLCATWILAAIISFISFTAFQNSGKRCVRDRKKLTKAKWKETQLWIFSSPS</sequence>
<evidence type="ECO:0000313" key="2">
    <source>
        <dbReference type="EMBL" id="MCC2228589.1"/>
    </source>
</evidence>
<dbReference type="AlphaFoldDB" id="A0AAW4WA96"/>
<proteinExistence type="predicted"/>
<keyword evidence="1" id="KW-0472">Membrane</keyword>
<gene>
    <name evidence="2" type="ORF">LKD40_12345</name>
</gene>
<protein>
    <submittedName>
        <fullName evidence="2">Uncharacterized protein</fullName>
    </submittedName>
</protein>
<keyword evidence="3" id="KW-1185">Reference proteome</keyword>
<dbReference type="EMBL" id="JAJEQQ010000020">
    <property type="protein sequence ID" value="MCC2228589.1"/>
    <property type="molecule type" value="Genomic_DNA"/>
</dbReference>
<comment type="caution">
    <text evidence="2">The sequence shown here is derived from an EMBL/GenBank/DDBJ whole genome shotgun (WGS) entry which is preliminary data.</text>
</comment>
<name>A0AAW4WA96_9FIRM</name>
<evidence type="ECO:0000256" key="1">
    <source>
        <dbReference type="SAM" id="Phobius"/>
    </source>
</evidence>
<keyword evidence="1" id="KW-0812">Transmembrane</keyword>
<keyword evidence="1" id="KW-1133">Transmembrane helix</keyword>
<dbReference type="Proteomes" id="UP001198612">
    <property type="component" value="Unassembled WGS sequence"/>
</dbReference>
<dbReference type="RefSeq" id="WP_227588933.1">
    <property type="nucleotide sequence ID" value="NZ_JAJEQQ010000020.1"/>
</dbReference>
<organism evidence="2 3">
    <name type="scientific">Blautia fusiformis</name>
    <dbReference type="NCBI Taxonomy" id="2881264"/>
    <lineage>
        <taxon>Bacteria</taxon>
        <taxon>Bacillati</taxon>
        <taxon>Bacillota</taxon>
        <taxon>Clostridia</taxon>
        <taxon>Lachnospirales</taxon>
        <taxon>Lachnospiraceae</taxon>
        <taxon>Blautia</taxon>
    </lineage>
</organism>
<accession>A0AAW4WA96</accession>